<dbReference type="SUPFAM" id="SSF50129">
    <property type="entry name" value="GroES-like"/>
    <property type="match status" value="1"/>
</dbReference>
<dbReference type="InterPro" id="IPR011032">
    <property type="entry name" value="GroES-like_sf"/>
</dbReference>
<dbReference type="InterPro" id="IPR036291">
    <property type="entry name" value="NAD(P)-bd_dom_sf"/>
</dbReference>
<keyword evidence="5" id="KW-1185">Reference proteome</keyword>
<dbReference type="InterPro" id="IPR013154">
    <property type="entry name" value="ADH-like_N"/>
</dbReference>
<dbReference type="EMBL" id="CAWUHD010000096">
    <property type="protein sequence ID" value="CAK7230788.1"/>
    <property type="molecule type" value="Genomic_DNA"/>
</dbReference>
<organism evidence="4 5">
    <name type="scientific">Sporothrix eucalyptigena</name>
    <dbReference type="NCBI Taxonomy" id="1812306"/>
    <lineage>
        <taxon>Eukaryota</taxon>
        <taxon>Fungi</taxon>
        <taxon>Dikarya</taxon>
        <taxon>Ascomycota</taxon>
        <taxon>Pezizomycotina</taxon>
        <taxon>Sordariomycetes</taxon>
        <taxon>Sordariomycetidae</taxon>
        <taxon>Ophiostomatales</taxon>
        <taxon>Ophiostomataceae</taxon>
        <taxon>Sporothrix</taxon>
    </lineage>
</organism>
<reference evidence="4 5" key="1">
    <citation type="submission" date="2024-01" db="EMBL/GenBank/DDBJ databases">
        <authorList>
            <person name="Allen C."/>
            <person name="Tagirdzhanova G."/>
        </authorList>
    </citation>
    <scope>NUCLEOTIDE SEQUENCE [LARGE SCALE GENOMIC DNA]</scope>
</reference>
<feature type="domain" description="Enoyl reductase (ER)" evidence="3">
    <location>
        <begin position="9"/>
        <end position="354"/>
    </location>
</feature>
<dbReference type="PANTHER" id="PTHR45348">
    <property type="entry name" value="HYPOTHETICAL OXIDOREDUCTASE (EUROFUNG)"/>
    <property type="match status" value="1"/>
</dbReference>
<evidence type="ECO:0000259" key="3">
    <source>
        <dbReference type="SMART" id="SM00829"/>
    </source>
</evidence>
<dbReference type="InterPro" id="IPR020843">
    <property type="entry name" value="ER"/>
</dbReference>
<gene>
    <name evidence="4" type="ORF">SEUCBS140593_007707</name>
</gene>
<protein>
    <recommendedName>
        <fullName evidence="3">Enoyl reductase (ER) domain-containing protein</fullName>
    </recommendedName>
</protein>
<evidence type="ECO:0000313" key="4">
    <source>
        <dbReference type="EMBL" id="CAK7230788.1"/>
    </source>
</evidence>
<dbReference type="Proteomes" id="UP001642482">
    <property type="component" value="Unassembled WGS sequence"/>
</dbReference>
<accession>A0ABP0CFE2</accession>
<evidence type="ECO:0000256" key="2">
    <source>
        <dbReference type="ARBA" id="ARBA00023002"/>
    </source>
</evidence>
<evidence type="ECO:0000313" key="5">
    <source>
        <dbReference type="Proteomes" id="UP001642482"/>
    </source>
</evidence>
<dbReference type="SUPFAM" id="SSF51735">
    <property type="entry name" value="NAD(P)-binding Rossmann-fold domains"/>
    <property type="match status" value="1"/>
</dbReference>
<dbReference type="Gene3D" id="3.40.50.720">
    <property type="entry name" value="NAD(P)-binding Rossmann-like Domain"/>
    <property type="match status" value="1"/>
</dbReference>
<dbReference type="PANTHER" id="PTHR45348:SF5">
    <property type="entry name" value="OXIDOREDUCTASE, PUTATIVE (AFU_ORTHOLOGUE AFUA_8G01420)-RELATED"/>
    <property type="match status" value="1"/>
</dbReference>
<dbReference type="Pfam" id="PF08240">
    <property type="entry name" value="ADH_N"/>
    <property type="match status" value="1"/>
</dbReference>
<proteinExistence type="inferred from homology"/>
<dbReference type="Gene3D" id="3.90.180.10">
    <property type="entry name" value="Medium-chain alcohol dehydrogenases, catalytic domain"/>
    <property type="match status" value="1"/>
</dbReference>
<evidence type="ECO:0000256" key="1">
    <source>
        <dbReference type="ARBA" id="ARBA00008072"/>
    </source>
</evidence>
<sequence length="362" mass="39132">MKEVIVSKGLIAEIVDSPVPEPKAGEVLIKIVVTGTNPKDWKRPEKQNYTGNQGDDMAGVVEKVGSGVTEFHPGDRVAAFHRLMTPHGSYAEYGIAPADTTFHIPDKISFEEAATLPLAALTSVFALYKDLALPDPWNPRQDTDAPLPLIIYGASTAIGTFAVQLARRSNIHPIIGIAGASSKLVLDLMGDGVSKYGDAVVDYRQSEEGIIADVKKAVAAAAKHYPGYEDKPESIQITRAYDPMSYDGGYITLGKILQGPDARLAVVAPTFEYKELEGRAEPLHLGKTFVGQAHEGTAAERDLGYVYSRYLGRGLQEGWLRGHPYEVVPGGLNGIRQALVDLKEGKNHGVKYVLRIAETEGL</sequence>
<dbReference type="SMART" id="SM00829">
    <property type="entry name" value="PKS_ER"/>
    <property type="match status" value="1"/>
</dbReference>
<dbReference type="CDD" id="cd08249">
    <property type="entry name" value="enoyl_reductase_like"/>
    <property type="match status" value="1"/>
</dbReference>
<dbReference type="InterPro" id="IPR047122">
    <property type="entry name" value="Trans-enoyl_RdTase-like"/>
</dbReference>
<comment type="similarity">
    <text evidence="1">Belongs to the zinc-containing alcohol dehydrogenase family.</text>
</comment>
<name>A0ABP0CFE2_9PEZI</name>
<keyword evidence="2" id="KW-0560">Oxidoreductase</keyword>
<comment type="caution">
    <text evidence="4">The sequence shown here is derived from an EMBL/GenBank/DDBJ whole genome shotgun (WGS) entry which is preliminary data.</text>
</comment>